<dbReference type="Proteomes" id="UP000824540">
    <property type="component" value="Unassembled WGS sequence"/>
</dbReference>
<comment type="caution">
    <text evidence="2">The sequence shown here is derived from an EMBL/GenBank/DDBJ whole genome shotgun (WGS) entry which is preliminary data.</text>
</comment>
<name>A0A8T2P976_9TELE</name>
<organism evidence="2 3">
    <name type="scientific">Albula glossodonta</name>
    <name type="common">roundjaw bonefish</name>
    <dbReference type="NCBI Taxonomy" id="121402"/>
    <lineage>
        <taxon>Eukaryota</taxon>
        <taxon>Metazoa</taxon>
        <taxon>Chordata</taxon>
        <taxon>Craniata</taxon>
        <taxon>Vertebrata</taxon>
        <taxon>Euteleostomi</taxon>
        <taxon>Actinopterygii</taxon>
        <taxon>Neopterygii</taxon>
        <taxon>Teleostei</taxon>
        <taxon>Albuliformes</taxon>
        <taxon>Albulidae</taxon>
        <taxon>Albula</taxon>
    </lineage>
</organism>
<gene>
    <name evidence="2" type="ORF">JZ751_029116</name>
</gene>
<reference evidence="2" key="1">
    <citation type="thesis" date="2021" institute="BYU ScholarsArchive" country="Provo, UT, USA">
        <title>Applications of and Algorithms for Genome Assembly and Genomic Analyses with an Emphasis on Marine Teleosts.</title>
        <authorList>
            <person name="Pickett B.D."/>
        </authorList>
    </citation>
    <scope>NUCLEOTIDE SEQUENCE</scope>
    <source>
        <strain evidence="2">HI-2016</strain>
    </source>
</reference>
<accession>A0A8T2P976</accession>
<proteinExistence type="predicted"/>
<evidence type="ECO:0000313" key="3">
    <source>
        <dbReference type="Proteomes" id="UP000824540"/>
    </source>
</evidence>
<dbReference type="EMBL" id="JAFBMS010000010">
    <property type="protein sequence ID" value="KAG9348799.1"/>
    <property type="molecule type" value="Genomic_DNA"/>
</dbReference>
<dbReference type="AlphaFoldDB" id="A0A8T2P976"/>
<evidence type="ECO:0000256" key="1">
    <source>
        <dbReference type="SAM" id="MobiDB-lite"/>
    </source>
</evidence>
<evidence type="ECO:0000313" key="2">
    <source>
        <dbReference type="EMBL" id="KAG9348799.1"/>
    </source>
</evidence>
<keyword evidence="3" id="KW-1185">Reference proteome</keyword>
<sequence>MVPTAAQLLGHTQTAPSAHKIHTTLAQPTAGDWEWRGEVFLKEQFCAQPLWLQAGPRVTAMATPVVCDCEGRVWKNVRLIGSSLLQSSKFTPTQLKEATGVGAPCGSQDGLRHRGEDTAGHRKFINSDYKEQERRITSLCELTYTALPTFIQQQTLQPPNINTALSYQPLCQPPPTSSMEIQHHLYRERLGSHP</sequence>
<protein>
    <submittedName>
        <fullName evidence="2">Uncharacterized protein</fullName>
    </submittedName>
</protein>
<feature type="region of interest" description="Disordered" evidence="1">
    <location>
        <begin position="1"/>
        <end position="21"/>
    </location>
</feature>